<dbReference type="InterPro" id="IPR044893">
    <property type="entry name" value="RNA_pol_Rpb1_clamp_domain"/>
</dbReference>
<dbReference type="SUPFAM" id="SSF64484">
    <property type="entry name" value="beta and beta-prime subunits of DNA dependent RNA-polymerase"/>
    <property type="match status" value="1"/>
</dbReference>
<reference evidence="7" key="4">
    <citation type="submission" date="2019-03" db="UniProtKB">
        <authorList>
            <consortium name="EnsemblPlants"/>
        </authorList>
    </citation>
    <scope>IDENTIFICATION</scope>
</reference>
<dbReference type="EnsemblPlants" id="AET1Gv20266300.24">
    <property type="protein sequence ID" value="AET1Gv20266300.24"/>
    <property type="gene ID" value="AET1Gv20266300"/>
</dbReference>
<evidence type="ECO:0000256" key="4">
    <source>
        <dbReference type="ARBA" id="ARBA00022695"/>
    </source>
</evidence>
<evidence type="ECO:0000256" key="5">
    <source>
        <dbReference type="ARBA" id="ARBA00023163"/>
    </source>
</evidence>
<sequence length="155" mass="17352">MDRGRRRSDVRESGRFSRWTAQKHPRLWRLSRPPARKFQKAQTPRMEEPNAEMGMPTGELKGITFYLMTNTEMEKSSSASIVEPSDVSSAKLGLPNGAPQCETCGAQSVRECDGHSGVIKLPATVFNPHLFEEVVQLLNQICPGCHTPKQNRDSK</sequence>
<feature type="compositionally biased region" description="Basic residues" evidence="6">
    <location>
        <begin position="21"/>
        <end position="39"/>
    </location>
</feature>
<protein>
    <recommendedName>
        <fullName evidence="1">DNA-directed RNA polymerase</fullName>
        <ecNumber evidence="1">2.7.7.6</ecNumber>
    </recommendedName>
</protein>
<reference evidence="8" key="2">
    <citation type="journal article" date="2017" name="Nat. Plants">
        <title>The Aegilops tauschii genome reveals multiple impacts of transposons.</title>
        <authorList>
            <person name="Zhao G."/>
            <person name="Zou C."/>
            <person name="Li K."/>
            <person name="Wang K."/>
            <person name="Li T."/>
            <person name="Gao L."/>
            <person name="Zhang X."/>
            <person name="Wang H."/>
            <person name="Yang Z."/>
            <person name="Liu X."/>
            <person name="Jiang W."/>
            <person name="Mao L."/>
            <person name="Kong X."/>
            <person name="Jiao Y."/>
            <person name="Jia J."/>
        </authorList>
    </citation>
    <scope>NUCLEOTIDE SEQUENCE [LARGE SCALE GENOMIC DNA]</scope>
    <source>
        <strain evidence="8">cv. AL8/78</strain>
    </source>
</reference>
<keyword evidence="2" id="KW-0240">DNA-directed RNA polymerase</keyword>
<evidence type="ECO:0000256" key="3">
    <source>
        <dbReference type="ARBA" id="ARBA00022679"/>
    </source>
</evidence>
<keyword evidence="8" id="KW-1185">Reference proteome</keyword>
<feature type="compositionally biased region" description="Basic and acidic residues" evidence="6">
    <location>
        <begin position="1"/>
        <end position="15"/>
    </location>
</feature>
<feature type="region of interest" description="Disordered" evidence="6">
    <location>
        <begin position="1"/>
        <end position="57"/>
    </location>
</feature>
<dbReference type="Gene3D" id="4.10.860.120">
    <property type="entry name" value="RNA polymerase II, clamp domain"/>
    <property type="match status" value="1"/>
</dbReference>
<dbReference type="GO" id="GO:0003899">
    <property type="term" value="F:DNA-directed RNA polymerase activity"/>
    <property type="evidence" value="ECO:0007669"/>
    <property type="project" value="UniProtKB-EC"/>
</dbReference>
<organism evidence="7 8">
    <name type="scientific">Aegilops tauschii subsp. strangulata</name>
    <name type="common">Goatgrass</name>
    <dbReference type="NCBI Taxonomy" id="200361"/>
    <lineage>
        <taxon>Eukaryota</taxon>
        <taxon>Viridiplantae</taxon>
        <taxon>Streptophyta</taxon>
        <taxon>Embryophyta</taxon>
        <taxon>Tracheophyta</taxon>
        <taxon>Spermatophyta</taxon>
        <taxon>Magnoliopsida</taxon>
        <taxon>Liliopsida</taxon>
        <taxon>Poales</taxon>
        <taxon>Poaceae</taxon>
        <taxon>BOP clade</taxon>
        <taxon>Pooideae</taxon>
        <taxon>Triticodae</taxon>
        <taxon>Triticeae</taxon>
        <taxon>Triticinae</taxon>
        <taxon>Aegilops</taxon>
    </lineage>
</organism>
<dbReference type="GO" id="GO:0000428">
    <property type="term" value="C:DNA-directed RNA polymerase complex"/>
    <property type="evidence" value="ECO:0007669"/>
    <property type="project" value="UniProtKB-KW"/>
</dbReference>
<evidence type="ECO:0000313" key="7">
    <source>
        <dbReference type="EnsemblPlants" id="AET1Gv20266300.24"/>
    </source>
</evidence>
<reference evidence="8" key="1">
    <citation type="journal article" date="2014" name="Science">
        <title>Ancient hybridizations among the ancestral genomes of bread wheat.</title>
        <authorList>
            <consortium name="International Wheat Genome Sequencing Consortium,"/>
            <person name="Marcussen T."/>
            <person name="Sandve S.R."/>
            <person name="Heier L."/>
            <person name="Spannagl M."/>
            <person name="Pfeifer M."/>
            <person name="Jakobsen K.S."/>
            <person name="Wulff B.B."/>
            <person name="Steuernagel B."/>
            <person name="Mayer K.F."/>
            <person name="Olsen O.A."/>
        </authorList>
    </citation>
    <scope>NUCLEOTIDE SEQUENCE [LARGE SCALE GENOMIC DNA]</scope>
    <source>
        <strain evidence="8">cv. AL8/78</strain>
    </source>
</reference>
<accession>A0A452Y2I3</accession>
<name>A0A452Y2I3_AEGTS</name>
<evidence type="ECO:0000256" key="6">
    <source>
        <dbReference type="SAM" id="MobiDB-lite"/>
    </source>
</evidence>
<evidence type="ECO:0000313" key="8">
    <source>
        <dbReference type="Proteomes" id="UP000015105"/>
    </source>
</evidence>
<dbReference type="GO" id="GO:0006351">
    <property type="term" value="P:DNA-templated transcription"/>
    <property type="evidence" value="ECO:0007669"/>
    <property type="project" value="InterPro"/>
</dbReference>
<dbReference type="PANTHER" id="PTHR19376:SF36">
    <property type="entry name" value="DNA-DIRECTED RNA POLYMERASE IV SUBUNIT 1"/>
    <property type="match status" value="1"/>
</dbReference>
<dbReference type="Gramene" id="AET1Gv20266300.24">
    <property type="protein sequence ID" value="AET1Gv20266300.24"/>
    <property type="gene ID" value="AET1Gv20266300"/>
</dbReference>
<proteinExistence type="predicted"/>
<keyword evidence="5" id="KW-0804">Transcription</keyword>
<dbReference type="Proteomes" id="UP000015105">
    <property type="component" value="Chromosome 1D"/>
</dbReference>
<dbReference type="AlphaFoldDB" id="A0A452Y2I3"/>
<evidence type="ECO:0000256" key="1">
    <source>
        <dbReference type="ARBA" id="ARBA00012418"/>
    </source>
</evidence>
<keyword evidence="3" id="KW-0808">Transferase</keyword>
<keyword evidence="4" id="KW-0548">Nucleotidyltransferase</keyword>
<reference evidence="7" key="5">
    <citation type="journal article" date="2021" name="G3 (Bethesda)">
        <title>Aegilops tauschii genome assembly Aet v5.0 features greater sequence contiguity and improved annotation.</title>
        <authorList>
            <person name="Wang L."/>
            <person name="Zhu T."/>
            <person name="Rodriguez J.C."/>
            <person name="Deal K.R."/>
            <person name="Dubcovsky J."/>
            <person name="McGuire P.E."/>
            <person name="Lux T."/>
            <person name="Spannagl M."/>
            <person name="Mayer K.F.X."/>
            <person name="Baldrich P."/>
            <person name="Meyers B.C."/>
            <person name="Huo N."/>
            <person name="Gu Y.Q."/>
            <person name="Zhou H."/>
            <person name="Devos K.M."/>
            <person name="Bennetzen J.L."/>
            <person name="Unver T."/>
            <person name="Budak H."/>
            <person name="Gulick P.J."/>
            <person name="Galiba G."/>
            <person name="Kalapos B."/>
            <person name="Nelson D.R."/>
            <person name="Li P."/>
            <person name="You F.M."/>
            <person name="Luo M.C."/>
            <person name="Dvorak J."/>
        </authorList>
    </citation>
    <scope>NUCLEOTIDE SEQUENCE [LARGE SCALE GENOMIC DNA]</scope>
    <source>
        <strain evidence="7">cv. AL8/78</strain>
    </source>
</reference>
<dbReference type="EC" id="2.7.7.6" evidence="1"/>
<dbReference type="PANTHER" id="PTHR19376">
    <property type="entry name" value="DNA-DIRECTED RNA POLYMERASE"/>
    <property type="match status" value="1"/>
</dbReference>
<dbReference type="InterPro" id="IPR045867">
    <property type="entry name" value="DNA-dir_RpoC_beta_prime"/>
</dbReference>
<evidence type="ECO:0000256" key="2">
    <source>
        <dbReference type="ARBA" id="ARBA00022478"/>
    </source>
</evidence>
<reference evidence="7" key="3">
    <citation type="journal article" date="2017" name="Nature">
        <title>Genome sequence of the progenitor of the wheat D genome Aegilops tauschii.</title>
        <authorList>
            <person name="Luo M.C."/>
            <person name="Gu Y.Q."/>
            <person name="Puiu D."/>
            <person name="Wang H."/>
            <person name="Twardziok S.O."/>
            <person name="Deal K.R."/>
            <person name="Huo N."/>
            <person name="Zhu T."/>
            <person name="Wang L."/>
            <person name="Wang Y."/>
            <person name="McGuire P.E."/>
            <person name="Liu S."/>
            <person name="Long H."/>
            <person name="Ramasamy R.K."/>
            <person name="Rodriguez J.C."/>
            <person name="Van S.L."/>
            <person name="Yuan L."/>
            <person name="Wang Z."/>
            <person name="Xia Z."/>
            <person name="Xiao L."/>
            <person name="Anderson O.D."/>
            <person name="Ouyang S."/>
            <person name="Liang Y."/>
            <person name="Zimin A.V."/>
            <person name="Pertea G."/>
            <person name="Qi P."/>
            <person name="Bennetzen J.L."/>
            <person name="Dai X."/>
            <person name="Dawson M.W."/>
            <person name="Muller H.G."/>
            <person name="Kugler K."/>
            <person name="Rivarola-Duarte L."/>
            <person name="Spannagl M."/>
            <person name="Mayer K.F.X."/>
            <person name="Lu F.H."/>
            <person name="Bevan M.W."/>
            <person name="Leroy P."/>
            <person name="Li P."/>
            <person name="You F.M."/>
            <person name="Sun Q."/>
            <person name="Liu Z."/>
            <person name="Lyons E."/>
            <person name="Wicker T."/>
            <person name="Salzberg S.L."/>
            <person name="Devos K.M."/>
            <person name="Dvorak J."/>
        </authorList>
    </citation>
    <scope>NUCLEOTIDE SEQUENCE [LARGE SCALE GENOMIC DNA]</scope>
    <source>
        <strain evidence="7">cv. AL8/78</strain>
    </source>
</reference>